<evidence type="ECO:0000256" key="12">
    <source>
        <dbReference type="ARBA" id="ARBA00023211"/>
    </source>
</evidence>
<feature type="domain" description="DUF83" evidence="14">
    <location>
        <begin position="8"/>
        <end position="190"/>
    </location>
</feature>
<proteinExistence type="inferred from homology"/>
<comment type="cofactor">
    <cofactor evidence="13">
        <name>Mg(2+)</name>
        <dbReference type="ChEBI" id="CHEBI:18420"/>
    </cofactor>
    <cofactor evidence="13">
        <name>Mn(2+)</name>
        <dbReference type="ChEBI" id="CHEBI:29035"/>
    </cofactor>
    <text evidence="13">Mg(2+) or Mn(2+) required for ssDNA cleavage activity.</text>
</comment>
<evidence type="ECO:0000259" key="14">
    <source>
        <dbReference type="Pfam" id="PF01930"/>
    </source>
</evidence>
<sequence length="191" mass="23066">MYSFYPSQIIEYLYCARFTYFEYVLRIPQFEDKFHKVQRGRDIHQEKLERNKSYLRKKIGAVDKWQDQYLTMEGLRGKVDEVLLLADGSYAPLDYKFAEWKEKLYDTYRQQLICYAVLIEQNYKRTVNKGYLIYTRSSNKLVEVPIDQQSKREILKSMDFMAEIISKNQFPKGTKFKQRCLNCTYKNICIQ</sequence>
<evidence type="ECO:0000313" key="15">
    <source>
        <dbReference type="EMBL" id="MBN7818088.1"/>
    </source>
</evidence>
<comment type="cofactor">
    <cofactor evidence="13">
        <name>iron-sulfur cluster</name>
        <dbReference type="ChEBI" id="CHEBI:30408"/>
    </cofactor>
</comment>
<evidence type="ECO:0000256" key="2">
    <source>
        <dbReference type="ARBA" id="ARBA00009189"/>
    </source>
</evidence>
<keyword evidence="7 13" id="KW-0378">Hydrolase</keyword>
<accession>A0ABS3CLX6</accession>
<name>A0ABS3CLX6_9BACT</name>
<comment type="cofactor">
    <cofactor evidence="1">
        <name>[4Fe-4S] cluster</name>
        <dbReference type="ChEBI" id="CHEBI:49883"/>
    </cofactor>
</comment>
<dbReference type="Pfam" id="PF01930">
    <property type="entry name" value="Cas_Cas4"/>
    <property type="match status" value="1"/>
</dbReference>
<dbReference type="InterPro" id="IPR022765">
    <property type="entry name" value="Dna2/Cas4_DUF83"/>
</dbReference>
<keyword evidence="5 13" id="KW-0540">Nuclease</keyword>
<keyword evidence="16" id="KW-1185">Reference proteome</keyword>
<dbReference type="RefSeq" id="WP_206588756.1">
    <property type="nucleotide sequence ID" value="NZ_JAFKCU010000009.1"/>
</dbReference>
<evidence type="ECO:0000313" key="16">
    <source>
        <dbReference type="Proteomes" id="UP000664480"/>
    </source>
</evidence>
<evidence type="ECO:0000256" key="13">
    <source>
        <dbReference type="RuleBase" id="RU365022"/>
    </source>
</evidence>
<evidence type="ECO:0000256" key="9">
    <source>
        <dbReference type="ARBA" id="ARBA00023004"/>
    </source>
</evidence>
<protein>
    <recommendedName>
        <fullName evidence="4 13">CRISPR-associated exonuclease Cas4</fullName>
        <ecNumber evidence="3 13">3.1.12.1</ecNumber>
    </recommendedName>
</protein>
<keyword evidence="6 13" id="KW-0479">Metal-binding</keyword>
<dbReference type="InterPro" id="IPR011604">
    <property type="entry name" value="PDDEXK-like_dom_sf"/>
</dbReference>
<comment type="similarity">
    <text evidence="2 13">Belongs to the CRISPR-associated exonuclease Cas4 family.</text>
</comment>
<dbReference type="EC" id="3.1.12.1" evidence="3 13"/>
<dbReference type="EMBL" id="JAFKCU010000009">
    <property type="protein sequence ID" value="MBN7818088.1"/>
    <property type="molecule type" value="Genomic_DNA"/>
</dbReference>
<evidence type="ECO:0000256" key="5">
    <source>
        <dbReference type="ARBA" id="ARBA00022722"/>
    </source>
</evidence>
<gene>
    <name evidence="15" type="primary">cas4</name>
    <name evidence="15" type="ORF">J0A69_21795</name>
</gene>
<evidence type="ECO:0000256" key="4">
    <source>
        <dbReference type="ARBA" id="ARBA00020049"/>
    </source>
</evidence>
<keyword evidence="11 13" id="KW-0051">Antiviral defense</keyword>
<dbReference type="Gene3D" id="3.90.320.10">
    <property type="match status" value="1"/>
</dbReference>
<evidence type="ECO:0000256" key="11">
    <source>
        <dbReference type="ARBA" id="ARBA00023118"/>
    </source>
</evidence>
<evidence type="ECO:0000256" key="7">
    <source>
        <dbReference type="ARBA" id="ARBA00022801"/>
    </source>
</evidence>
<evidence type="ECO:0000256" key="10">
    <source>
        <dbReference type="ARBA" id="ARBA00023014"/>
    </source>
</evidence>
<evidence type="ECO:0000256" key="8">
    <source>
        <dbReference type="ARBA" id="ARBA00022839"/>
    </source>
</evidence>
<comment type="function">
    <text evidence="13">CRISPR (clustered regularly interspaced short palindromic repeat) is an adaptive immune system that provides protection against mobile genetic elements (viruses, transposable elements and conjugative plasmids). CRISPR clusters contain sequences complementary to antecedent mobile elements and target invading nucleic acids. CRISPR clusters are transcribed and processed into CRISPR RNA (crRNA).</text>
</comment>
<organism evidence="15 16">
    <name type="scientific">Algoriphagus pacificus</name>
    <dbReference type="NCBI Taxonomy" id="2811234"/>
    <lineage>
        <taxon>Bacteria</taxon>
        <taxon>Pseudomonadati</taxon>
        <taxon>Bacteroidota</taxon>
        <taxon>Cytophagia</taxon>
        <taxon>Cytophagales</taxon>
        <taxon>Cyclobacteriaceae</taxon>
        <taxon>Algoriphagus</taxon>
    </lineage>
</organism>
<evidence type="ECO:0000256" key="1">
    <source>
        <dbReference type="ARBA" id="ARBA00001966"/>
    </source>
</evidence>
<keyword evidence="12 13" id="KW-0464">Manganese</keyword>
<dbReference type="NCBIfam" id="TIGR00372">
    <property type="entry name" value="cas4"/>
    <property type="match status" value="1"/>
</dbReference>
<dbReference type="InterPro" id="IPR013343">
    <property type="entry name" value="CRISPR-assoc_prot_Cas4"/>
</dbReference>
<keyword evidence="8 13" id="KW-0269">Exonuclease</keyword>
<dbReference type="PANTHER" id="PTHR36531">
    <property type="entry name" value="CRISPR-ASSOCIATED EXONUCLEASE CAS4"/>
    <property type="match status" value="1"/>
</dbReference>
<dbReference type="InterPro" id="IPR051827">
    <property type="entry name" value="Cas4_exonuclease"/>
</dbReference>
<evidence type="ECO:0000256" key="3">
    <source>
        <dbReference type="ARBA" id="ARBA00012768"/>
    </source>
</evidence>
<comment type="caution">
    <text evidence="15">The sequence shown here is derived from an EMBL/GenBank/DDBJ whole genome shotgun (WGS) entry which is preliminary data.</text>
</comment>
<keyword evidence="9 13" id="KW-0408">Iron</keyword>
<evidence type="ECO:0000256" key="6">
    <source>
        <dbReference type="ARBA" id="ARBA00022723"/>
    </source>
</evidence>
<dbReference type="PANTHER" id="PTHR36531:SF6">
    <property type="entry name" value="DNA REPLICATION ATP-DEPENDENT HELICASE_NUCLEASE DNA2"/>
    <property type="match status" value="1"/>
</dbReference>
<keyword evidence="10 13" id="KW-0411">Iron-sulfur</keyword>
<dbReference type="Proteomes" id="UP000664480">
    <property type="component" value="Unassembled WGS sequence"/>
</dbReference>
<reference evidence="15 16" key="1">
    <citation type="submission" date="2021-03" db="EMBL/GenBank/DDBJ databases">
        <title>novel species isolated from a fishpond in China.</title>
        <authorList>
            <person name="Lu H."/>
            <person name="Cai Z."/>
        </authorList>
    </citation>
    <scope>NUCLEOTIDE SEQUENCE [LARGE SCALE GENOMIC DNA]</scope>
    <source>
        <strain evidence="15 16">YJ13C</strain>
    </source>
</reference>